<dbReference type="InterPro" id="IPR027417">
    <property type="entry name" value="P-loop_NTPase"/>
</dbReference>
<dbReference type="STRING" id="1507870.A0A1V8SVD6"/>
<dbReference type="Pfam" id="PF13671">
    <property type="entry name" value="AAA_33"/>
    <property type="match status" value="1"/>
</dbReference>
<dbReference type="SUPFAM" id="SSF56784">
    <property type="entry name" value="HAD-like"/>
    <property type="match status" value="1"/>
</dbReference>
<dbReference type="GO" id="GO:0046403">
    <property type="term" value="F:polynucleotide 3'-phosphatase activity"/>
    <property type="evidence" value="ECO:0007669"/>
    <property type="project" value="TreeGrafter"/>
</dbReference>
<dbReference type="GO" id="GO:0046404">
    <property type="term" value="F:ATP-dependent polydeoxyribonucleotide 5'-hydroxyl-kinase activity"/>
    <property type="evidence" value="ECO:0007669"/>
    <property type="project" value="TreeGrafter"/>
</dbReference>
<dbReference type="InterPro" id="IPR036412">
    <property type="entry name" value="HAD-like_sf"/>
</dbReference>
<dbReference type="Gene3D" id="3.40.50.300">
    <property type="entry name" value="P-loop containing nucleotide triphosphate hydrolases"/>
    <property type="match status" value="1"/>
</dbReference>
<proteinExistence type="predicted"/>
<comment type="caution">
    <text evidence="2">The sequence shown here is derived from an EMBL/GenBank/DDBJ whole genome shotgun (WGS) entry which is preliminary data.</text>
</comment>
<keyword evidence="3" id="KW-1185">Reference proteome</keyword>
<evidence type="ECO:0000313" key="3">
    <source>
        <dbReference type="Proteomes" id="UP000192596"/>
    </source>
</evidence>
<dbReference type="GO" id="GO:0006281">
    <property type="term" value="P:DNA repair"/>
    <property type="evidence" value="ECO:0007669"/>
    <property type="project" value="TreeGrafter"/>
</dbReference>
<evidence type="ECO:0000313" key="2">
    <source>
        <dbReference type="EMBL" id="OQO03039.1"/>
    </source>
</evidence>
<sequence>MSPSSLKRVASTDRDISPPPKRKAIATTTSKAVANFFKPTSEKVTETPAVTFQVANDTLLAARHGDPIVDLTTRVKPVKIAAFDLDDTVIKTASGNVFGRGATDWTWWHATVPGKLKQLHADGYALVVISNQAGVSLKHDAKSPKDGMKSLNNFKGKVTNVLTALDLPLSVYAATEKDLCRKPRTGMWDRMVEDYGLAADGRVDLAGCVFVGDAAGRLGDKVAKIKKDHSSSDRDLAANIGIDFKTPEEFFLDEEVKPFVRNFEPVQYLHDASLLASSPTAFSKTNELDIVLFCGSPGAGKSTFYWTHLKPLGYERVNQDILKSRDACVRVARQHLEDRSLVVVDNTNADVETRATWVRLAQKLNVPIRVVHFTAPPKLCEHNDTIRALSFRETNPEARTMLPKMAFTGFAARYREPALEEGFQDITKIEFKFEGTQEQRAQWSRYWIS</sequence>
<dbReference type="GO" id="GO:0003690">
    <property type="term" value="F:double-stranded DNA binding"/>
    <property type="evidence" value="ECO:0007669"/>
    <property type="project" value="TreeGrafter"/>
</dbReference>
<protein>
    <recommendedName>
        <fullName evidence="4">Polynucleotide kinase 3'-phosphatase</fullName>
    </recommendedName>
</protein>
<accession>A0A1V8SVD6</accession>
<evidence type="ECO:0008006" key="4">
    <source>
        <dbReference type="Google" id="ProtNLM"/>
    </source>
</evidence>
<dbReference type="NCBIfam" id="TIGR01662">
    <property type="entry name" value="HAD-SF-IIIA"/>
    <property type="match status" value="1"/>
</dbReference>
<dbReference type="InParanoid" id="A0A1V8SVD6"/>
<evidence type="ECO:0000256" key="1">
    <source>
        <dbReference type="SAM" id="MobiDB-lite"/>
    </source>
</evidence>
<dbReference type="PANTHER" id="PTHR12083:SF9">
    <property type="entry name" value="BIFUNCTIONAL POLYNUCLEOTIDE PHOSPHATASE_KINASE"/>
    <property type="match status" value="1"/>
</dbReference>
<dbReference type="EMBL" id="NAJO01000026">
    <property type="protein sequence ID" value="OQO03039.1"/>
    <property type="molecule type" value="Genomic_DNA"/>
</dbReference>
<dbReference type="InterPro" id="IPR013954">
    <property type="entry name" value="PNK3P"/>
</dbReference>
<dbReference type="PANTHER" id="PTHR12083">
    <property type="entry name" value="BIFUNCTIONAL POLYNUCLEOTIDE PHOSPHATASE/KINASE"/>
    <property type="match status" value="1"/>
</dbReference>
<dbReference type="SUPFAM" id="SSF52540">
    <property type="entry name" value="P-loop containing nucleoside triphosphate hydrolases"/>
    <property type="match status" value="1"/>
</dbReference>
<feature type="region of interest" description="Disordered" evidence="1">
    <location>
        <begin position="1"/>
        <end position="24"/>
    </location>
</feature>
<gene>
    <name evidence="2" type="ORF">B0A48_11323</name>
</gene>
<dbReference type="Proteomes" id="UP000192596">
    <property type="component" value="Unassembled WGS sequence"/>
</dbReference>
<dbReference type="InterPro" id="IPR023214">
    <property type="entry name" value="HAD_sf"/>
</dbReference>
<dbReference type="InterPro" id="IPR006549">
    <property type="entry name" value="HAD-SF_hydro_IIIA"/>
</dbReference>
<dbReference type="AlphaFoldDB" id="A0A1V8SVD6"/>
<dbReference type="InterPro" id="IPR006551">
    <property type="entry name" value="Polynucleotide_phosphatase"/>
</dbReference>
<organism evidence="2 3">
    <name type="scientific">Cryoendolithus antarcticus</name>
    <dbReference type="NCBI Taxonomy" id="1507870"/>
    <lineage>
        <taxon>Eukaryota</taxon>
        <taxon>Fungi</taxon>
        <taxon>Dikarya</taxon>
        <taxon>Ascomycota</taxon>
        <taxon>Pezizomycotina</taxon>
        <taxon>Dothideomycetes</taxon>
        <taxon>Dothideomycetidae</taxon>
        <taxon>Cladosporiales</taxon>
        <taxon>Cladosporiaceae</taxon>
        <taxon>Cryoendolithus</taxon>
    </lineage>
</organism>
<dbReference type="OrthoDB" id="19045at2759"/>
<dbReference type="NCBIfam" id="TIGR01664">
    <property type="entry name" value="DNA-3'-Pase"/>
    <property type="match status" value="1"/>
</dbReference>
<dbReference type="Gene3D" id="3.40.50.1000">
    <property type="entry name" value="HAD superfamily/HAD-like"/>
    <property type="match status" value="1"/>
</dbReference>
<reference evidence="3" key="1">
    <citation type="submission" date="2017-03" db="EMBL/GenBank/DDBJ databases">
        <title>Genomes of endolithic fungi from Antarctica.</title>
        <authorList>
            <person name="Coleine C."/>
            <person name="Masonjones S."/>
            <person name="Stajich J.E."/>
        </authorList>
    </citation>
    <scope>NUCLEOTIDE SEQUENCE [LARGE SCALE GENOMIC DNA]</scope>
    <source>
        <strain evidence="3">CCFEE 5527</strain>
    </source>
</reference>
<dbReference type="Pfam" id="PF08645">
    <property type="entry name" value="PNK3P"/>
    <property type="match status" value="1"/>
</dbReference>
<dbReference type="FunFam" id="3.40.50.300:FF:002548">
    <property type="entry name" value="DNA kinase/phosphatase Pnk1"/>
    <property type="match status" value="1"/>
</dbReference>
<name>A0A1V8SVD6_9PEZI</name>